<keyword evidence="1" id="KW-0808">Transferase</keyword>
<keyword evidence="5" id="KW-1185">Reference proteome</keyword>
<reference evidence="3" key="1">
    <citation type="submission" date="2021-03" db="EMBL/GenBank/DDBJ databases">
        <authorList>
            <consortium name="Genoscope - CEA"/>
            <person name="William W."/>
        </authorList>
    </citation>
    <scope>NUCLEOTIDE SEQUENCE</scope>
    <source>
        <strain evidence="3">Doubled-haploid Pahang</strain>
    </source>
</reference>
<dbReference type="AlphaFoldDB" id="A0A804LAR2"/>
<reference evidence="4" key="2">
    <citation type="submission" date="2021-05" db="UniProtKB">
        <authorList>
            <consortium name="EnsemblPlants"/>
        </authorList>
    </citation>
    <scope>IDENTIFICATION</scope>
    <source>
        <strain evidence="4">subsp. malaccensis</strain>
    </source>
</reference>
<organism evidence="4 5">
    <name type="scientific">Musa acuminata subsp. malaccensis</name>
    <name type="common">Wild banana</name>
    <name type="synonym">Musa malaccensis</name>
    <dbReference type="NCBI Taxonomy" id="214687"/>
    <lineage>
        <taxon>Eukaryota</taxon>
        <taxon>Viridiplantae</taxon>
        <taxon>Streptophyta</taxon>
        <taxon>Embryophyta</taxon>
        <taxon>Tracheophyta</taxon>
        <taxon>Spermatophyta</taxon>
        <taxon>Magnoliopsida</taxon>
        <taxon>Liliopsida</taxon>
        <taxon>Zingiberales</taxon>
        <taxon>Musaceae</taxon>
        <taxon>Musa</taxon>
    </lineage>
</organism>
<dbReference type="Proteomes" id="UP000012960">
    <property type="component" value="Unplaced"/>
</dbReference>
<name>A0A804LAR2_MUSAM</name>
<evidence type="ECO:0000313" key="3">
    <source>
        <dbReference type="EMBL" id="CAG1865350.1"/>
    </source>
</evidence>
<dbReference type="GO" id="GO:0008168">
    <property type="term" value="F:methyltransferase activity"/>
    <property type="evidence" value="ECO:0007669"/>
    <property type="project" value="UniProtKB-KW"/>
</dbReference>
<feature type="compositionally biased region" description="Polar residues" evidence="2">
    <location>
        <begin position="19"/>
        <end position="30"/>
    </location>
</feature>
<evidence type="ECO:0000313" key="4">
    <source>
        <dbReference type="EnsemblPlants" id="Ma11_p22360.1"/>
    </source>
</evidence>
<proteinExistence type="predicted"/>
<feature type="compositionally biased region" description="Basic and acidic residues" evidence="2">
    <location>
        <begin position="32"/>
        <end position="48"/>
    </location>
</feature>
<gene>
    <name evidence="3" type="ORF">GSMUA_02780.1</name>
</gene>
<evidence type="ECO:0000256" key="1">
    <source>
        <dbReference type="ARBA" id="ARBA00022603"/>
    </source>
</evidence>
<dbReference type="EMBL" id="HG996475">
    <property type="protein sequence ID" value="CAG1865350.1"/>
    <property type="molecule type" value="Genomic_DNA"/>
</dbReference>
<dbReference type="Gramene" id="Ma11_t22360.1">
    <property type="protein sequence ID" value="Ma11_p22360.1"/>
    <property type="gene ID" value="Ma11_g22360"/>
</dbReference>
<evidence type="ECO:0000313" key="5">
    <source>
        <dbReference type="Proteomes" id="UP000012960"/>
    </source>
</evidence>
<dbReference type="Pfam" id="PF03141">
    <property type="entry name" value="Methyltransf_29"/>
    <property type="match status" value="1"/>
</dbReference>
<evidence type="ECO:0000256" key="2">
    <source>
        <dbReference type="SAM" id="MobiDB-lite"/>
    </source>
</evidence>
<keyword evidence="1" id="KW-0489">Methyltransferase</keyword>
<accession>A0A804LAR2</accession>
<feature type="compositionally biased region" description="Basic and acidic residues" evidence="2">
    <location>
        <begin position="1"/>
        <end position="16"/>
    </location>
</feature>
<feature type="region of interest" description="Disordered" evidence="2">
    <location>
        <begin position="1"/>
        <end position="70"/>
    </location>
</feature>
<sequence length="159" mass="18046">MVWKGDGKRRERRGETDGQSLDQEVSSSTLEDYIRGKERRNSRADGWRPRRGGAPLGRGGCFGRRETGTTGAKGRRQCIPFGSRSLNCALIGCVLGREERISNPWPRSRNEVWLSNVPHTCLGGNKGSQNWIIKIKVKLKFLVDRTQYIHDQSELESYL</sequence>
<dbReference type="GO" id="GO:0032259">
    <property type="term" value="P:methylation"/>
    <property type="evidence" value="ECO:0007669"/>
    <property type="project" value="UniProtKB-KW"/>
</dbReference>
<dbReference type="InParanoid" id="A0A804LAR2"/>
<protein>
    <submittedName>
        <fullName evidence="3">(wild Malaysian banana) hypothetical protein</fullName>
    </submittedName>
</protein>
<dbReference type="EnsemblPlants" id="Ma11_t22360.1">
    <property type="protein sequence ID" value="Ma11_p22360.1"/>
    <property type="gene ID" value="Ma11_g22360"/>
</dbReference>
<dbReference type="InterPro" id="IPR004159">
    <property type="entry name" value="Put_SAM_MeTrfase"/>
</dbReference>